<keyword evidence="1 6" id="KW-0808">Transferase</keyword>
<proteinExistence type="predicted"/>
<dbReference type="PANTHER" id="PTHR43072">
    <property type="entry name" value="N-ACETYLTRANSFERASE"/>
    <property type="match status" value="1"/>
</dbReference>
<dbReference type="SUPFAM" id="SSF55729">
    <property type="entry name" value="Acyl-CoA N-acyltransferases (Nat)"/>
    <property type="match status" value="1"/>
</dbReference>
<feature type="domain" description="N-acetyltransferase" evidence="5">
    <location>
        <begin position="1"/>
        <end position="162"/>
    </location>
</feature>
<dbReference type="CDD" id="cd04301">
    <property type="entry name" value="NAT_SF"/>
    <property type="match status" value="1"/>
</dbReference>
<dbReference type="PROSITE" id="PS51186">
    <property type="entry name" value="GNAT"/>
    <property type="match status" value="1"/>
</dbReference>
<dbReference type="RefSeq" id="WP_110885099.1">
    <property type="nucleotide sequence ID" value="NZ_QJSX01000001.1"/>
</dbReference>
<evidence type="ECO:0000313" key="6">
    <source>
        <dbReference type="EMBL" id="PYE56635.1"/>
    </source>
</evidence>
<keyword evidence="2" id="KW-0012">Acyltransferase</keyword>
<dbReference type="InterPro" id="IPR000182">
    <property type="entry name" value="GNAT_dom"/>
</dbReference>
<keyword evidence="7" id="KW-1185">Reference proteome</keyword>
<comment type="caution">
    <text evidence="6">The sequence shown here is derived from an EMBL/GenBank/DDBJ whole genome shotgun (WGS) entry which is preliminary data.</text>
</comment>
<dbReference type="Gene3D" id="3.40.630.30">
    <property type="match status" value="1"/>
</dbReference>
<name>A0A318SHL3_9DEIO</name>
<evidence type="ECO:0000256" key="1">
    <source>
        <dbReference type="ARBA" id="ARBA00022679"/>
    </source>
</evidence>
<dbReference type="InterPro" id="IPR016181">
    <property type="entry name" value="Acyl_CoA_acyltransferase"/>
</dbReference>
<evidence type="ECO:0000256" key="4">
    <source>
        <dbReference type="ARBA" id="ARBA00051334"/>
    </source>
</evidence>
<sequence>MLRLATREDVPAILEIYNDAVVNSTASYDLAPVSLEDRLAWFDEKTGHDWPILVAIEDGDVIGWGTYGPFRAKPGYRFTVEHSVYVKAARRGGGIGTELLRALIERARSEGRHVMIAGVDAHNEASLRFHEALGFKRVAHFREIGRKFGRWLDLVFLQLLLEDAKAESSASVSSDS</sequence>
<evidence type="ECO:0000256" key="3">
    <source>
        <dbReference type="ARBA" id="ARBA00050603"/>
    </source>
</evidence>
<reference evidence="6 7" key="1">
    <citation type="submission" date="2018-06" db="EMBL/GenBank/DDBJ databases">
        <title>Genomic Encyclopedia of Type Strains, Phase IV (KMG-IV): sequencing the most valuable type-strain genomes for metagenomic binning, comparative biology and taxonomic classification.</title>
        <authorList>
            <person name="Goeker M."/>
        </authorList>
    </citation>
    <scope>NUCLEOTIDE SEQUENCE [LARGE SCALE GENOMIC DNA]</scope>
    <source>
        <strain evidence="6 7">DSM 18048</strain>
    </source>
</reference>
<comment type="catalytic activity">
    <reaction evidence="3">
        <text>L-methionine sulfoximine + acetyl-CoA = N-acetyl-L-methionine sulfoximine + CoA + H(+)</text>
        <dbReference type="Rhea" id="RHEA:47660"/>
        <dbReference type="ChEBI" id="CHEBI:15378"/>
        <dbReference type="ChEBI" id="CHEBI:57287"/>
        <dbReference type="ChEBI" id="CHEBI:57288"/>
        <dbReference type="ChEBI" id="CHEBI:87826"/>
        <dbReference type="ChEBI" id="CHEBI:87827"/>
    </reaction>
</comment>
<dbReference type="OrthoDB" id="9798006at2"/>
<dbReference type="Proteomes" id="UP000248326">
    <property type="component" value="Unassembled WGS sequence"/>
</dbReference>
<dbReference type="AlphaFoldDB" id="A0A318SHL3"/>
<comment type="catalytic activity">
    <reaction evidence="4">
        <text>L-methionine sulfone + acetyl-CoA = N-acetyl-L-methionine sulfone + CoA + H(+)</text>
        <dbReference type="Rhea" id="RHEA:47656"/>
        <dbReference type="ChEBI" id="CHEBI:15378"/>
        <dbReference type="ChEBI" id="CHEBI:57287"/>
        <dbReference type="ChEBI" id="CHEBI:57288"/>
        <dbReference type="ChEBI" id="CHEBI:87824"/>
        <dbReference type="ChEBI" id="CHEBI:87825"/>
    </reaction>
</comment>
<protein>
    <submittedName>
        <fullName evidence="6">Phosphinothricin acetyltransferase</fullName>
    </submittedName>
</protein>
<dbReference type="GO" id="GO:0016747">
    <property type="term" value="F:acyltransferase activity, transferring groups other than amino-acyl groups"/>
    <property type="evidence" value="ECO:0007669"/>
    <property type="project" value="InterPro"/>
</dbReference>
<dbReference type="FunFam" id="3.40.630.30:FF:000026">
    <property type="entry name" value="Phosphinothricin acetyltransferase"/>
    <property type="match status" value="1"/>
</dbReference>
<dbReference type="EMBL" id="QJSX01000001">
    <property type="protein sequence ID" value="PYE56635.1"/>
    <property type="molecule type" value="Genomic_DNA"/>
</dbReference>
<evidence type="ECO:0000259" key="5">
    <source>
        <dbReference type="PROSITE" id="PS51186"/>
    </source>
</evidence>
<dbReference type="Pfam" id="PF00583">
    <property type="entry name" value="Acetyltransf_1"/>
    <property type="match status" value="1"/>
</dbReference>
<evidence type="ECO:0000313" key="7">
    <source>
        <dbReference type="Proteomes" id="UP000248326"/>
    </source>
</evidence>
<evidence type="ECO:0000256" key="2">
    <source>
        <dbReference type="ARBA" id="ARBA00023315"/>
    </source>
</evidence>
<accession>A0A318SHL3</accession>
<dbReference type="PANTHER" id="PTHR43072:SF23">
    <property type="entry name" value="UPF0039 PROTEIN C11D3.02C"/>
    <property type="match status" value="1"/>
</dbReference>
<organism evidence="6 7">
    <name type="scientific">Deinococcus yavapaiensis KR-236</name>
    <dbReference type="NCBI Taxonomy" id="694435"/>
    <lineage>
        <taxon>Bacteria</taxon>
        <taxon>Thermotogati</taxon>
        <taxon>Deinococcota</taxon>
        <taxon>Deinococci</taxon>
        <taxon>Deinococcales</taxon>
        <taxon>Deinococcaceae</taxon>
        <taxon>Deinococcus</taxon>
    </lineage>
</organism>
<gene>
    <name evidence="6" type="ORF">DES52_101440</name>
</gene>